<gene>
    <name evidence="2" type="primary">AGO2</name>
    <name evidence="2" type="ORF">T11_4382</name>
</gene>
<dbReference type="InterPro" id="IPR012337">
    <property type="entry name" value="RNaseH-like_sf"/>
</dbReference>
<dbReference type="InterPro" id="IPR036397">
    <property type="entry name" value="RNaseH_sf"/>
</dbReference>
<dbReference type="InterPro" id="IPR003165">
    <property type="entry name" value="Piwi"/>
</dbReference>
<dbReference type="EMBL" id="JYDP01001899">
    <property type="protein sequence ID" value="KRY97642.1"/>
    <property type="molecule type" value="Genomic_DNA"/>
</dbReference>
<dbReference type="Gene3D" id="3.30.420.10">
    <property type="entry name" value="Ribonuclease H-like superfamily/Ribonuclease H"/>
    <property type="match status" value="1"/>
</dbReference>
<keyword evidence="3" id="KW-1185">Reference proteome</keyword>
<evidence type="ECO:0000313" key="2">
    <source>
        <dbReference type="EMBL" id="KRY97642.1"/>
    </source>
</evidence>
<organism evidence="2 3">
    <name type="scientific">Trichinella zimbabwensis</name>
    <dbReference type="NCBI Taxonomy" id="268475"/>
    <lineage>
        <taxon>Eukaryota</taxon>
        <taxon>Metazoa</taxon>
        <taxon>Ecdysozoa</taxon>
        <taxon>Nematoda</taxon>
        <taxon>Enoplea</taxon>
        <taxon>Dorylaimia</taxon>
        <taxon>Trichinellida</taxon>
        <taxon>Trichinellidae</taxon>
        <taxon>Trichinella</taxon>
    </lineage>
</organism>
<feature type="non-terminal residue" evidence="2">
    <location>
        <position position="1"/>
    </location>
</feature>
<comment type="caution">
    <text evidence="2">The sequence shown here is derived from an EMBL/GenBank/DDBJ whole genome shotgun (WGS) entry which is preliminary data.</text>
</comment>
<evidence type="ECO:0000259" key="1">
    <source>
        <dbReference type="PROSITE" id="PS50822"/>
    </source>
</evidence>
<dbReference type="PANTHER" id="PTHR22891">
    <property type="entry name" value="EUKARYOTIC TRANSLATION INITIATION FACTOR 2C"/>
    <property type="match status" value="1"/>
</dbReference>
<dbReference type="SUPFAM" id="SSF53098">
    <property type="entry name" value="Ribonuclease H-like"/>
    <property type="match status" value="1"/>
</dbReference>
<dbReference type="OrthoDB" id="5971213at2759"/>
<feature type="non-terminal residue" evidence="2">
    <location>
        <position position="121"/>
    </location>
</feature>
<feature type="domain" description="Piwi" evidence="1">
    <location>
        <begin position="1"/>
        <end position="121"/>
    </location>
</feature>
<dbReference type="PROSITE" id="PS50822">
    <property type="entry name" value="PIWI"/>
    <property type="match status" value="1"/>
</dbReference>
<name>A0A0V1GH89_9BILA</name>
<dbReference type="Proteomes" id="UP000055024">
    <property type="component" value="Unassembled WGS sequence"/>
</dbReference>
<sequence>LITGFVEQFSERLVEYFEVNGSSPKNIIVFRDGVSEGQFMQVLEEELLALRRACKSFASNYRPLITFVVVQKRHHARFFCCDEAAARGRGKNIPAGTVVDRVVTSPDEYDFFLCSHHGIQV</sequence>
<dbReference type="AlphaFoldDB" id="A0A0V1GH89"/>
<accession>A0A0V1GH89</accession>
<protein>
    <submittedName>
        <fullName evidence="2">Protein argonaute-2</fullName>
    </submittedName>
</protein>
<dbReference type="STRING" id="268475.A0A0V1GH89"/>
<proteinExistence type="predicted"/>
<evidence type="ECO:0000313" key="3">
    <source>
        <dbReference type="Proteomes" id="UP000055024"/>
    </source>
</evidence>
<dbReference type="GO" id="GO:0003676">
    <property type="term" value="F:nucleic acid binding"/>
    <property type="evidence" value="ECO:0007669"/>
    <property type="project" value="InterPro"/>
</dbReference>
<dbReference type="Pfam" id="PF02171">
    <property type="entry name" value="Piwi"/>
    <property type="match status" value="1"/>
</dbReference>
<reference evidence="2 3" key="1">
    <citation type="submission" date="2015-01" db="EMBL/GenBank/DDBJ databases">
        <title>Evolution of Trichinella species and genotypes.</title>
        <authorList>
            <person name="Korhonen P.K."/>
            <person name="Edoardo P."/>
            <person name="Giuseppe L.R."/>
            <person name="Gasser R.B."/>
        </authorList>
    </citation>
    <scope>NUCLEOTIDE SEQUENCE [LARGE SCALE GENOMIC DNA]</scope>
    <source>
        <strain evidence="2">ISS1029</strain>
    </source>
</reference>